<comment type="subcellular location">
    <subcellularLocation>
        <location evidence="2">Cytoplasm</location>
    </subcellularLocation>
    <subcellularLocation>
        <location evidence="1">Photoreceptor inner segment</location>
    </subcellularLocation>
</comment>
<protein>
    <recommendedName>
        <fullName evidence="5">Cilia- and flagella-associated protein 418</fullName>
    </recommendedName>
</protein>
<dbReference type="PANTHER" id="PTHR33958">
    <property type="entry name" value="PROTEIN C8ORF37"/>
    <property type="match status" value="1"/>
</dbReference>
<keyword evidence="8" id="KW-1185">Reference proteome</keyword>
<evidence type="ECO:0000256" key="1">
    <source>
        <dbReference type="ARBA" id="ARBA00004437"/>
    </source>
</evidence>
<dbReference type="AlphaFoldDB" id="A0ABD3FRI8"/>
<organism evidence="7 8">
    <name type="scientific">Phytophthora oleae</name>
    <dbReference type="NCBI Taxonomy" id="2107226"/>
    <lineage>
        <taxon>Eukaryota</taxon>
        <taxon>Sar</taxon>
        <taxon>Stramenopiles</taxon>
        <taxon>Oomycota</taxon>
        <taxon>Peronosporomycetes</taxon>
        <taxon>Peronosporales</taxon>
        <taxon>Peronosporaceae</taxon>
        <taxon>Phytophthora</taxon>
    </lineage>
</organism>
<dbReference type="EMBL" id="JBIMZQ010000009">
    <property type="protein sequence ID" value="KAL3669353.1"/>
    <property type="molecule type" value="Genomic_DNA"/>
</dbReference>
<name>A0ABD3FRI8_9STRA</name>
<dbReference type="PANTHER" id="PTHR33958:SF1">
    <property type="entry name" value="CILIA- AND FLAGELLA-ASSOCIATED PROTEIN 418"/>
    <property type="match status" value="1"/>
</dbReference>
<evidence type="ECO:0000256" key="4">
    <source>
        <dbReference type="ARBA" id="ARBA00024819"/>
    </source>
</evidence>
<dbReference type="GO" id="GO:0005737">
    <property type="term" value="C:cytoplasm"/>
    <property type="evidence" value="ECO:0007669"/>
    <property type="project" value="UniProtKB-SubCell"/>
</dbReference>
<dbReference type="Pfam" id="PF14996">
    <property type="entry name" value="RMP"/>
    <property type="match status" value="1"/>
</dbReference>
<gene>
    <name evidence="7" type="ORF">V7S43_005730</name>
</gene>
<comment type="caution">
    <text evidence="7">The sequence shown here is derived from an EMBL/GenBank/DDBJ whole genome shotgun (WGS) entry which is preliminary data.</text>
</comment>
<proteinExistence type="predicted"/>
<evidence type="ECO:0000256" key="6">
    <source>
        <dbReference type="SAM" id="MobiDB-lite"/>
    </source>
</evidence>
<evidence type="ECO:0000313" key="8">
    <source>
        <dbReference type="Proteomes" id="UP001632037"/>
    </source>
</evidence>
<sequence>MNFQDLLNEVEDAMKGPRSGAGGGSHATGIKYANDVECSPRITQSVSKGGGKNELDDLLEMFGDEDSKPTAVHPRPMSSSRAGAYNSLDTKPSLQTSGTKKCSQVLMDGGRANRGLTTAFSSRNVCSNLRCNDCDFTVVQFPGKKWDATADYMFFRENVPSETKLRVKMESAPDFAAYACQCKWLSISSQTRVDHCQVKWSCAGH</sequence>
<keyword evidence="3" id="KW-0963">Cytoplasm</keyword>
<evidence type="ECO:0000256" key="5">
    <source>
        <dbReference type="ARBA" id="ARBA00026215"/>
    </source>
</evidence>
<feature type="compositionally biased region" description="Polar residues" evidence="6">
    <location>
        <begin position="77"/>
        <end position="101"/>
    </location>
</feature>
<evidence type="ECO:0000256" key="2">
    <source>
        <dbReference type="ARBA" id="ARBA00004496"/>
    </source>
</evidence>
<dbReference type="Proteomes" id="UP001632037">
    <property type="component" value="Unassembled WGS sequence"/>
</dbReference>
<feature type="region of interest" description="Disordered" evidence="6">
    <location>
        <begin position="65"/>
        <end position="101"/>
    </location>
</feature>
<evidence type="ECO:0000313" key="7">
    <source>
        <dbReference type="EMBL" id="KAL3669353.1"/>
    </source>
</evidence>
<accession>A0ABD3FRI8</accession>
<comment type="function">
    <text evidence="4">May be involved in photoreceptor outer segment disk morphogenesis.</text>
</comment>
<dbReference type="InterPro" id="IPR029239">
    <property type="entry name" value="CFAP418"/>
</dbReference>
<evidence type="ECO:0000256" key="3">
    <source>
        <dbReference type="ARBA" id="ARBA00022490"/>
    </source>
</evidence>
<reference evidence="7 8" key="1">
    <citation type="submission" date="2024-09" db="EMBL/GenBank/DDBJ databases">
        <title>Genome sequencing and assembly of Phytophthora oleae, isolate VK10A, causative agent of rot of olive drupes.</title>
        <authorList>
            <person name="Conti Taguali S."/>
            <person name="Riolo M."/>
            <person name="La Spada F."/>
            <person name="Cacciola S.O."/>
            <person name="Dionisio G."/>
        </authorList>
    </citation>
    <scope>NUCLEOTIDE SEQUENCE [LARGE SCALE GENOMIC DNA]</scope>
    <source>
        <strain evidence="7 8">VK10A</strain>
    </source>
</reference>